<name>A0AAW1P0P0_9CHLO</name>
<reference evidence="2 3" key="1">
    <citation type="journal article" date="2024" name="Nat. Commun.">
        <title>Phylogenomics reveals the evolutionary origins of lichenization in chlorophyte algae.</title>
        <authorList>
            <person name="Puginier C."/>
            <person name="Libourel C."/>
            <person name="Otte J."/>
            <person name="Skaloud P."/>
            <person name="Haon M."/>
            <person name="Grisel S."/>
            <person name="Petersen M."/>
            <person name="Berrin J.G."/>
            <person name="Delaux P.M."/>
            <person name="Dal Grande F."/>
            <person name="Keller J."/>
        </authorList>
    </citation>
    <scope>NUCLEOTIDE SEQUENCE [LARGE SCALE GENOMIC DNA]</scope>
    <source>
        <strain evidence="2 3">SAG 2036</strain>
    </source>
</reference>
<feature type="compositionally biased region" description="Basic and acidic residues" evidence="1">
    <location>
        <begin position="15"/>
        <end position="25"/>
    </location>
</feature>
<evidence type="ECO:0000313" key="3">
    <source>
        <dbReference type="Proteomes" id="UP001465755"/>
    </source>
</evidence>
<protein>
    <submittedName>
        <fullName evidence="2">Uncharacterized protein</fullName>
    </submittedName>
</protein>
<gene>
    <name evidence="2" type="ORF">WJX73_007184</name>
</gene>
<feature type="region of interest" description="Disordered" evidence="1">
    <location>
        <begin position="1"/>
        <end position="43"/>
    </location>
</feature>
<dbReference type="EMBL" id="JALJOQ010000087">
    <property type="protein sequence ID" value="KAK9799783.1"/>
    <property type="molecule type" value="Genomic_DNA"/>
</dbReference>
<dbReference type="Proteomes" id="UP001465755">
    <property type="component" value="Unassembled WGS sequence"/>
</dbReference>
<organism evidence="2 3">
    <name type="scientific">Symbiochloris irregularis</name>
    <dbReference type="NCBI Taxonomy" id="706552"/>
    <lineage>
        <taxon>Eukaryota</taxon>
        <taxon>Viridiplantae</taxon>
        <taxon>Chlorophyta</taxon>
        <taxon>core chlorophytes</taxon>
        <taxon>Trebouxiophyceae</taxon>
        <taxon>Trebouxiales</taxon>
        <taxon>Trebouxiaceae</taxon>
        <taxon>Symbiochloris</taxon>
    </lineage>
</organism>
<evidence type="ECO:0000313" key="2">
    <source>
        <dbReference type="EMBL" id="KAK9799783.1"/>
    </source>
</evidence>
<proteinExistence type="predicted"/>
<keyword evidence="3" id="KW-1185">Reference proteome</keyword>
<comment type="caution">
    <text evidence="2">The sequence shown here is derived from an EMBL/GenBank/DDBJ whole genome shotgun (WGS) entry which is preliminary data.</text>
</comment>
<accession>A0AAW1P0P0</accession>
<evidence type="ECO:0000256" key="1">
    <source>
        <dbReference type="SAM" id="MobiDB-lite"/>
    </source>
</evidence>
<dbReference type="AlphaFoldDB" id="A0AAW1P0P0"/>
<sequence>MAEETGGGQLITDVDADRTAGEELRSASAPTRSCTAGEADNATPTRANEQIIWLRNAFQTRASQLFEMDEEYRWLWEGLRPEEGGPQGLSPSLWVCLCFKTANWWTACWHFRHAPPQCPSSWPNACKAKPPAKPSDCSAGTDRSSYAPASQGWLRPHGFSGVTAQAHATCSSNF</sequence>